<feature type="transmembrane region" description="Helical" evidence="8">
    <location>
        <begin position="370"/>
        <end position="388"/>
    </location>
</feature>
<gene>
    <name evidence="9" type="ORF">SAMN05421740_110108</name>
</gene>
<accession>A0A1H7T5S5</accession>
<feature type="transmembrane region" description="Helical" evidence="8">
    <location>
        <begin position="456"/>
        <end position="472"/>
    </location>
</feature>
<dbReference type="InterPro" id="IPR004299">
    <property type="entry name" value="MBOAT_fam"/>
</dbReference>
<reference evidence="10" key="1">
    <citation type="submission" date="2016-10" db="EMBL/GenBank/DDBJ databases">
        <authorList>
            <person name="Varghese N."/>
            <person name="Submissions S."/>
        </authorList>
    </citation>
    <scope>NUCLEOTIDE SEQUENCE [LARGE SCALE GENOMIC DNA]</scope>
    <source>
        <strain evidence="10">Jip14</strain>
    </source>
</reference>
<dbReference type="Proteomes" id="UP000198916">
    <property type="component" value="Unassembled WGS sequence"/>
</dbReference>
<dbReference type="OrthoDB" id="9805788at2"/>
<comment type="similarity">
    <text evidence="2 7">Belongs to the membrane-bound acyltransferase family.</text>
</comment>
<protein>
    <submittedName>
        <fullName evidence="9">D-alanyl-lipoteichoic acid acyltransferase DltB, MBOAT superfamily</fullName>
    </submittedName>
</protein>
<dbReference type="EMBL" id="FNZR01000010">
    <property type="protein sequence ID" value="SEL80191.1"/>
    <property type="molecule type" value="Genomic_DNA"/>
</dbReference>
<keyword evidence="5 8" id="KW-1133">Transmembrane helix</keyword>
<dbReference type="GO" id="GO:0042121">
    <property type="term" value="P:alginic acid biosynthetic process"/>
    <property type="evidence" value="ECO:0007669"/>
    <property type="project" value="InterPro"/>
</dbReference>
<sequence>MLFNSTDFLIFLPIVFILYWFVFNKSLKAQNILLLISSYYFYSCWDWRFLFLLAFSTVLDFYSGLAIFRSSTIKQRKFWLLLSVIINLGFLGFFKYYNFFAESFAQFLGALGLEAHPATLSIILPVGISFYTFHGLSYVFDIYNRKIEPTTNFVQYSLFVSFFPLLVAGPIERATHLLPQVEKPRKFNYAMATDGLRQMLWGFVKKVVIADNCAEYANLIFNNSAEYSGSTLVLGALFFTFQIYGDFSGYTDIAIGTAKLLGINLLRNFAFPYFSRDIAEFWRRWHISLSSWFRDYLYIPLGGSKGGNWMRIRNTFIIFLVSGFWHGANWTFIFWGGLNALFMVPLVWFKTNRKNIETVAQGRLLPNITELLQMALTFGLTVFAWIFFRAESLRHAFQYVGDIFSNNLLSRPEVLSYSMLITIGLITTFIIVEWMGREDKYAIEKIGILWPRPLRWSFYALIILTIGLYMHTEETPFIYFQF</sequence>
<dbReference type="RefSeq" id="WP_090608360.1">
    <property type="nucleotide sequence ID" value="NZ_FNZR01000010.1"/>
</dbReference>
<keyword evidence="7 9" id="KW-0808">Transferase</keyword>
<evidence type="ECO:0000256" key="5">
    <source>
        <dbReference type="ARBA" id="ARBA00022989"/>
    </source>
</evidence>
<dbReference type="InterPro" id="IPR028362">
    <property type="entry name" value="AlgI"/>
</dbReference>
<evidence type="ECO:0000256" key="2">
    <source>
        <dbReference type="ARBA" id="ARBA00010323"/>
    </source>
</evidence>
<keyword evidence="6 7" id="KW-0472">Membrane</keyword>
<dbReference type="InterPro" id="IPR051085">
    <property type="entry name" value="MB_O-acyltransferase"/>
</dbReference>
<evidence type="ECO:0000256" key="8">
    <source>
        <dbReference type="SAM" id="Phobius"/>
    </source>
</evidence>
<evidence type="ECO:0000256" key="6">
    <source>
        <dbReference type="ARBA" id="ARBA00023136"/>
    </source>
</evidence>
<organism evidence="9 10">
    <name type="scientific">Parapedobacter koreensis</name>
    <dbReference type="NCBI Taxonomy" id="332977"/>
    <lineage>
        <taxon>Bacteria</taxon>
        <taxon>Pseudomonadati</taxon>
        <taxon>Bacteroidota</taxon>
        <taxon>Sphingobacteriia</taxon>
        <taxon>Sphingobacteriales</taxon>
        <taxon>Sphingobacteriaceae</taxon>
        <taxon>Parapedobacter</taxon>
    </lineage>
</organism>
<evidence type="ECO:0000256" key="7">
    <source>
        <dbReference type="PIRNR" id="PIRNR016636"/>
    </source>
</evidence>
<evidence type="ECO:0000313" key="10">
    <source>
        <dbReference type="Proteomes" id="UP000198916"/>
    </source>
</evidence>
<proteinExistence type="inferred from homology"/>
<dbReference type="Pfam" id="PF03062">
    <property type="entry name" value="MBOAT"/>
    <property type="match status" value="1"/>
</dbReference>
<keyword evidence="7 9" id="KW-0012">Acyltransferase</keyword>
<dbReference type="PIRSF" id="PIRSF016636">
    <property type="entry name" value="AlgI_DltB"/>
    <property type="match status" value="1"/>
</dbReference>
<evidence type="ECO:0000256" key="1">
    <source>
        <dbReference type="ARBA" id="ARBA00004651"/>
    </source>
</evidence>
<dbReference type="STRING" id="332977.SAMN05421740_110108"/>
<feature type="transmembrane region" description="Helical" evidence="8">
    <location>
        <begin position="79"/>
        <end position="98"/>
    </location>
</feature>
<dbReference type="PANTHER" id="PTHR13285:SF18">
    <property type="entry name" value="PROTEIN-CYSTEINE N-PALMITOYLTRANSFERASE RASP"/>
    <property type="match status" value="1"/>
</dbReference>
<dbReference type="PANTHER" id="PTHR13285">
    <property type="entry name" value="ACYLTRANSFERASE"/>
    <property type="match status" value="1"/>
</dbReference>
<dbReference type="PIRSF" id="PIRSF500217">
    <property type="entry name" value="AlgI"/>
    <property type="match status" value="1"/>
</dbReference>
<feature type="transmembrane region" description="Helical" evidence="8">
    <location>
        <begin position="414"/>
        <end position="435"/>
    </location>
</feature>
<keyword evidence="10" id="KW-1185">Reference proteome</keyword>
<dbReference type="GO" id="GO:0005886">
    <property type="term" value="C:plasma membrane"/>
    <property type="evidence" value="ECO:0007669"/>
    <property type="project" value="UniProtKB-SubCell"/>
</dbReference>
<dbReference type="AlphaFoldDB" id="A0A1H7T5S5"/>
<comment type="subcellular location">
    <subcellularLocation>
        <location evidence="1">Cell membrane</location>
        <topology evidence="1">Multi-pass membrane protein</topology>
    </subcellularLocation>
</comment>
<evidence type="ECO:0000256" key="3">
    <source>
        <dbReference type="ARBA" id="ARBA00022475"/>
    </source>
</evidence>
<keyword evidence="4 8" id="KW-0812">Transmembrane</keyword>
<feature type="transmembrane region" description="Helical" evidence="8">
    <location>
        <begin position="7"/>
        <end position="27"/>
    </location>
</feature>
<name>A0A1H7T5S5_9SPHI</name>
<evidence type="ECO:0000256" key="4">
    <source>
        <dbReference type="ARBA" id="ARBA00022692"/>
    </source>
</evidence>
<feature type="transmembrane region" description="Helical" evidence="8">
    <location>
        <begin position="118"/>
        <end position="141"/>
    </location>
</feature>
<feature type="transmembrane region" description="Helical" evidence="8">
    <location>
        <begin position="47"/>
        <end position="67"/>
    </location>
</feature>
<dbReference type="GO" id="GO:0016746">
    <property type="term" value="F:acyltransferase activity"/>
    <property type="evidence" value="ECO:0007669"/>
    <property type="project" value="UniProtKB-KW"/>
</dbReference>
<evidence type="ECO:0000313" key="9">
    <source>
        <dbReference type="EMBL" id="SEL80191.1"/>
    </source>
</evidence>
<dbReference type="InterPro" id="IPR024194">
    <property type="entry name" value="Ac/AlaTfrase_AlgI/DltB"/>
</dbReference>
<keyword evidence="3 7" id="KW-1003">Cell membrane</keyword>